<keyword evidence="3" id="KW-1185">Reference proteome</keyword>
<proteinExistence type="predicted"/>
<accession>A0A084WCK3</accession>
<sequence>MEQRLAEEEENHQREVELRKRLIALKLRHHQELEVLEKKVWRSDEGLQFRNGRRRR</sequence>
<reference evidence="2" key="2">
    <citation type="submission" date="2020-05" db="UniProtKB">
        <authorList>
            <consortium name="EnsemblMetazoa"/>
        </authorList>
    </citation>
    <scope>IDENTIFICATION</scope>
</reference>
<organism evidence="1">
    <name type="scientific">Anopheles sinensis</name>
    <name type="common">Mosquito</name>
    <dbReference type="NCBI Taxonomy" id="74873"/>
    <lineage>
        <taxon>Eukaryota</taxon>
        <taxon>Metazoa</taxon>
        <taxon>Ecdysozoa</taxon>
        <taxon>Arthropoda</taxon>
        <taxon>Hexapoda</taxon>
        <taxon>Insecta</taxon>
        <taxon>Pterygota</taxon>
        <taxon>Neoptera</taxon>
        <taxon>Endopterygota</taxon>
        <taxon>Diptera</taxon>
        <taxon>Nematocera</taxon>
        <taxon>Culicoidea</taxon>
        <taxon>Culicidae</taxon>
        <taxon>Anophelinae</taxon>
        <taxon>Anopheles</taxon>
    </lineage>
</organism>
<name>A0A084WCK3_ANOSI</name>
<dbReference type="AlphaFoldDB" id="A0A084WCK3"/>
<reference evidence="1 3" key="1">
    <citation type="journal article" date="2014" name="BMC Genomics">
        <title>Genome sequence of Anopheles sinensis provides insight into genetics basis of mosquito competence for malaria parasites.</title>
        <authorList>
            <person name="Zhou D."/>
            <person name="Zhang D."/>
            <person name="Ding G."/>
            <person name="Shi L."/>
            <person name="Hou Q."/>
            <person name="Ye Y."/>
            <person name="Xu Y."/>
            <person name="Zhou H."/>
            <person name="Xiong C."/>
            <person name="Li S."/>
            <person name="Yu J."/>
            <person name="Hong S."/>
            <person name="Yu X."/>
            <person name="Zou P."/>
            <person name="Chen C."/>
            <person name="Chang X."/>
            <person name="Wang W."/>
            <person name="Lv Y."/>
            <person name="Sun Y."/>
            <person name="Ma L."/>
            <person name="Shen B."/>
            <person name="Zhu C."/>
        </authorList>
    </citation>
    <scope>NUCLEOTIDE SEQUENCE [LARGE SCALE GENOMIC DNA]</scope>
</reference>
<gene>
    <name evidence="1" type="ORF">ZHAS_00015909</name>
</gene>
<evidence type="ECO:0000313" key="3">
    <source>
        <dbReference type="Proteomes" id="UP000030765"/>
    </source>
</evidence>
<dbReference type="VEuPathDB" id="VectorBase:ASIC015909"/>
<dbReference type="EMBL" id="ATLV01022686">
    <property type="status" value="NOT_ANNOTATED_CDS"/>
    <property type="molecule type" value="Genomic_DNA"/>
</dbReference>
<protein>
    <submittedName>
        <fullName evidence="1 2">Uncharacterized protein</fullName>
    </submittedName>
</protein>
<evidence type="ECO:0000313" key="2">
    <source>
        <dbReference type="EnsemblMetazoa" id="ASIC015909-PA"/>
    </source>
</evidence>
<dbReference type="EMBL" id="KE525335">
    <property type="protein sequence ID" value="KFB47947.1"/>
    <property type="molecule type" value="Genomic_DNA"/>
</dbReference>
<evidence type="ECO:0000313" key="1">
    <source>
        <dbReference type="EMBL" id="KFB47947.1"/>
    </source>
</evidence>
<dbReference type="EnsemblMetazoa" id="ASIC015909-RA">
    <property type="protein sequence ID" value="ASIC015909-PA"/>
    <property type="gene ID" value="ASIC015909"/>
</dbReference>
<dbReference type="Proteomes" id="UP000030765">
    <property type="component" value="Unassembled WGS sequence"/>
</dbReference>